<dbReference type="SUPFAM" id="SSF53098">
    <property type="entry name" value="Ribonuclease H-like"/>
    <property type="match status" value="1"/>
</dbReference>
<sequence length="503" mass="52114">MPGFAVIDLETTGFSPRQHDRIAEVAVVLTDAAGRVQDEWCTLVNPERDLGPQHVHGISAADVGLAPTFTVVAPHLARLLEGRVIVAHNASFDTRFLRAEFGRVGLPVGIDPLACLCTMRLAGTFLPSAPRGLAICCELAGVVHDGAHSALGDARATAGLLEHYLGLDDTDPLWAVAHEASATHSWPWLPSSGAFAPVLRGASRPTGHWLSGLSDRLDRVPFPPQADDYLALLDLALLDRYVSFTERGALLAAAEEAGLSRAQVESLHHGYLDALARVALADGVLSDAEVADLHEVADQLGLDADDVAAAVARAGRGVVDGGAHLGTEASGAVGLGDDRSAADGCGAPAGAGETAVTGAAPAAHAGAAAVVVSDANVAVMIEATAGTVATVADRPRFTLARGDEIVLTGAMTRPREDWEREARAAGLAPWPNVTKRTRVVIAADPDSLSGKARTARRYGIPVVSERVFEKLLGGDRNWLSIGPAAALRPKASPSKAPGKAGTR</sequence>
<proteinExistence type="predicted"/>
<dbReference type="RefSeq" id="WP_204807033.1">
    <property type="nucleotide sequence ID" value="NZ_BAAAIY010000005.1"/>
</dbReference>
<comment type="caution">
    <text evidence="6">The sequence shown here is derived from an EMBL/GenBank/DDBJ whole genome shotgun (WGS) entry which is preliminary data.</text>
</comment>
<dbReference type="PANTHER" id="PTHR30231">
    <property type="entry name" value="DNA POLYMERASE III SUBUNIT EPSILON"/>
    <property type="match status" value="1"/>
</dbReference>
<dbReference type="SMART" id="SM00479">
    <property type="entry name" value="EXOIII"/>
    <property type="match status" value="1"/>
</dbReference>
<dbReference type="CDD" id="cd06127">
    <property type="entry name" value="DEDDh"/>
    <property type="match status" value="1"/>
</dbReference>
<dbReference type="EMBL" id="JBHSTM010000002">
    <property type="protein sequence ID" value="MFC6423962.1"/>
    <property type="molecule type" value="Genomic_DNA"/>
</dbReference>
<keyword evidence="1" id="KW-0540">Nuclease</keyword>
<keyword evidence="7" id="KW-1185">Reference proteome</keyword>
<evidence type="ECO:0000256" key="3">
    <source>
        <dbReference type="ARBA" id="ARBA00022839"/>
    </source>
</evidence>
<dbReference type="InterPro" id="IPR036420">
    <property type="entry name" value="BRCT_dom_sf"/>
</dbReference>
<evidence type="ECO:0000313" key="6">
    <source>
        <dbReference type="EMBL" id="MFC6423962.1"/>
    </source>
</evidence>
<dbReference type="InterPro" id="IPR029024">
    <property type="entry name" value="TerB-like"/>
</dbReference>
<keyword evidence="2" id="KW-0378">Hydrolase</keyword>
<dbReference type="InterPro" id="IPR012337">
    <property type="entry name" value="RNaseH-like_sf"/>
</dbReference>
<dbReference type="PANTHER" id="PTHR30231:SF4">
    <property type="entry name" value="PROTEIN NEN2"/>
    <property type="match status" value="1"/>
</dbReference>
<evidence type="ECO:0000256" key="4">
    <source>
        <dbReference type="SAM" id="MobiDB-lite"/>
    </source>
</evidence>
<gene>
    <name evidence="6" type="ORF">ACFP71_03935</name>
</gene>
<dbReference type="InterPro" id="IPR013520">
    <property type="entry name" value="Ribonucl_H"/>
</dbReference>
<dbReference type="Gene3D" id="3.30.420.10">
    <property type="entry name" value="Ribonuclease H-like superfamily/Ribonuclease H"/>
    <property type="match status" value="1"/>
</dbReference>
<dbReference type="Gene3D" id="3.40.50.10190">
    <property type="entry name" value="BRCT domain"/>
    <property type="match status" value="1"/>
</dbReference>
<evidence type="ECO:0000256" key="1">
    <source>
        <dbReference type="ARBA" id="ARBA00022722"/>
    </source>
</evidence>
<keyword evidence="3 6" id="KW-0269">Exonuclease</keyword>
<feature type="domain" description="Exonuclease" evidence="5">
    <location>
        <begin position="3"/>
        <end position="170"/>
    </location>
</feature>
<evidence type="ECO:0000256" key="2">
    <source>
        <dbReference type="ARBA" id="ARBA00022801"/>
    </source>
</evidence>
<dbReference type="InterPro" id="IPR036397">
    <property type="entry name" value="RNaseH_sf"/>
</dbReference>
<accession>A0ABW1X6Z6</accession>
<evidence type="ECO:0000313" key="7">
    <source>
        <dbReference type="Proteomes" id="UP001596305"/>
    </source>
</evidence>
<protein>
    <submittedName>
        <fullName evidence="6">Exonuclease domain-containing protein</fullName>
    </submittedName>
</protein>
<dbReference type="GO" id="GO:0004527">
    <property type="term" value="F:exonuclease activity"/>
    <property type="evidence" value="ECO:0007669"/>
    <property type="project" value="UniProtKB-KW"/>
</dbReference>
<reference evidence="7" key="1">
    <citation type="journal article" date="2019" name="Int. J. Syst. Evol. Microbiol.">
        <title>The Global Catalogue of Microorganisms (GCM) 10K type strain sequencing project: providing services to taxonomists for standard genome sequencing and annotation.</title>
        <authorList>
            <consortium name="The Broad Institute Genomics Platform"/>
            <consortium name="The Broad Institute Genome Sequencing Center for Infectious Disease"/>
            <person name="Wu L."/>
            <person name="Ma J."/>
        </authorList>
    </citation>
    <scope>NUCLEOTIDE SEQUENCE [LARGE SCALE GENOMIC DNA]</scope>
    <source>
        <strain evidence="7">CCUG 47105</strain>
    </source>
</reference>
<dbReference type="SUPFAM" id="SSF52113">
    <property type="entry name" value="BRCT domain"/>
    <property type="match status" value="1"/>
</dbReference>
<dbReference type="Pfam" id="PF00929">
    <property type="entry name" value="RNase_T"/>
    <property type="match status" value="1"/>
</dbReference>
<feature type="region of interest" description="Disordered" evidence="4">
    <location>
        <begin position="483"/>
        <end position="503"/>
    </location>
</feature>
<dbReference type="Proteomes" id="UP001596305">
    <property type="component" value="Unassembled WGS sequence"/>
</dbReference>
<name>A0ABW1X6Z6_9CELL</name>
<dbReference type="SUPFAM" id="SSF158682">
    <property type="entry name" value="TerB-like"/>
    <property type="match status" value="1"/>
</dbReference>
<organism evidence="6 7">
    <name type="scientific">Oerskovia paurometabola</name>
    <dbReference type="NCBI Taxonomy" id="162170"/>
    <lineage>
        <taxon>Bacteria</taxon>
        <taxon>Bacillati</taxon>
        <taxon>Actinomycetota</taxon>
        <taxon>Actinomycetes</taxon>
        <taxon>Micrococcales</taxon>
        <taxon>Cellulomonadaceae</taxon>
        <taxon>Oerskovia</taxon>
    </lineage>
</organism>
<evidence type="ECO:0000259" key="5">
    <source>
        <dbReference type="SMART" id="SM00479"/>
    </source>
</evidence>